<name>A0A1C7M950_GRIFR</name>
<dbReference type="AlphaFoldDB" id="A0A1C7M950"/>
<evidence type="ECO:0000313" key="2">
    <source>
        <dbReference type="EMBL" id="OBZ73440.1"/>
    </source>
</evidence>
<comment type="caution">
    <text evidence="2">The sequence shown here is derived from an EMBL/GenBank/DDBJ whole genome shotgun (WGS) entry which is preliminary data.</text>
</comment>
<accession>A0A1C7M950</accession>
<keyword evidence="3" id="KW-1185">Reference proteome</keyword>
<evidence type="ECO:0000313" key="3">
    <source>
        <dbReference type="Proteomes" id="UP000092993"/>
    </source>
</evidence>
<dbReference type="Proteomes" id="UP000092993">
    <property type="component" value="Unassembled WGS sequence"/>
</dbReference>
<organism evidence="2 3">
    <name type="scientific">Grifola frondosa</name>
    <name type="common">Maitake</name>
    <name type="synonym">Polyporus frondosus</name>
    <dbReference type="NCBI Taxonomy" id="5627"/>
    <lineage>
        <taxon>Eukaryota</taxon>
        <taxon>Fungi</taxon>
        <taxon>Dikarya</taxon>
        <taxon>Basidiomycota</taxon>
        <taxon>Agaricomycotina</taxon>
        <taxon>Agaricomycetes</taxon>
        <taxon>Polyporales</taxon>
        <taxon>Grifolaceae</taxon>
        <taxon>Grifola</taxon>
    </lineage>
</organism>
<feature type="compositionally biased region" description="Basic and acidic residues" evidence="1">
    <location>
        <begin position="74"/>
        <end position="86"/>
    </location>
</feature>
<protein>
    <submittedName>
        <fullName evidence="2">Uncharacterized protein</fullName>
    </submittedName>
</protein>
<evidence type="ECO:0000256" key="1">
    <source>
        <dbReference type="SAM" id="MobiDB-lite"/>
    </source>
</evidence>
<proteinExistence type="predicted"/>
<sequence length="86" mass="9714">MQLGGLSELSARLHVVDADEDETVCGWSGDDYYDKIVWAPCVRGIRRSCGDRIADAWFTCKQLRRGSSGTLEDVQERERKRASTFS</sequence>
<feature type="region of interest" description="Disordered" evidence="1">
    <location>
        <begin position="67"/>
        <end position="86"/>
    </location>
</feature>
<reference evidence="2 3" key="1">
    <citation type="submission" date="2016-03" db="EMBL/GenBank/DDBJ databases">
        <title>Whole genome sequencing of Grifola frondosa 9006-11.</title>
        <authorList>
            <person name="Min B."/>
            <person name="Park H."/>
            <person name="Kim J.-G."/>
            <person name="Cho H."/>
            <person name="Oh Y.-L."/>
            <person name="Kong W.-S."/>
            <person name="Choi I.-G."/>
        </authorList>
    </citation>
    <scope>NUCLEOTIDE SEQUENCE [LARGE SCALE GENOMIC DNA]</scope>
    <source>
        <strain evidence="2 3">9006-11</strain>
    </source>
</reference>
<dbReference type="EMBL" id="LUGG01000007">
    <property type="protein sequence ID" value="OBZ73440.1"/>
    <property type="molecule type" value="Genomic_DNA"/>
</dbReference>
<gene>
    <name evidence="2" type="ORF">A0H81_07254</name>
</gene>